<gene>
    <name evidence="4" type="ORF">SAMN05421753_101491</name>
</gene>
<evidence type="ECO:0000256" key="1">
    <source>
        <dbReference type="ARBA" id="ARBA00022737"/>
    </source>
</evidence>
<accession>A0A1I3BJH4</accession>
<dbReference type="PROSITE" id="PS51257">
    <property type="entry name" value="PROKAR_LIPOPROTEIN"/>
    <property type="match status" value="1"/>
</dbReference>
<organism evidence="4 5">
    <name type="scientific">Planctomicrobium piriforme</name>
    <dbReference type="NCBI Taxonomy" id="1576369"/>
    <lineage>
        <taxon>Bacteria</taxon>
        <taxon>Pseudomonadati</taxon>
        <taxon>Planctomycetota</taxon>
        <taxon>Planctomycetia</taxon>
        <taxon>Planctomycetales</taxon>
        <taxon>Planctomycetaceae</taxon>
        <taxon>Planctomicrobium</taxon>
    </lineage>
</organism>
<evidence type="ECO:0000256" key="2">
    <source>
        <dbReference type="ARBA" id="ARBA00023043"/>
    </source>
</evidence>
<dbReference type="OrthoDB" id="275927at2"/>
<reference evidence="5" key="1">
    <citation type="submission" date="2016-10" db="EMBL/GenBank/DDBJ databases">
        <authorList>
            <person name="Varghese N."/>
            <person name="Submissions S."/>
        </authorList>
    </citation>
    <scope>NUCLEOTIDE SEQUENCE [LARGE SCALE GENOMIC DNA]</scope>
    <source>
        <strain evidence="5">DSM 26348</strain>
    </source>
</reference>
<dbReference type="Proteomes" id="UP000199518">
    <property type="component" value="Unassembled WGS sequence"/>
</dbReference>
<evidence type="ECO:0000313" key="4">
    <source>
        <dbReference type="EMBL" id="SFH62474.1"/>
    </source>
</evidence>
<keyword evidence="1" id="KW-0677">Repeat</keyword>
<keyword evidence="2" id="KW-0040">ANK repeat</keyword>
<evidence type="ECO:0000313" key="5">
    <source>
        <dbReference type="Proteomes" id="UP000199518"/>
    </source>
</evidence>
<dbReference type="Gene3D" id="1.25.40.20">
    <property type="entry name" value="Ankyrin repeat-containing domain"/>
    <property type="match status" value="1"/>
</dbReference>
<dbReference type="STRING" id="1576369.SAMN05421753_101491"/>
<feature type="signal peptide" evidence="3">
    <location>
        <begin position="1"/>
        <end position="23"/>
    </location>
</feature>
<dbReference type="SUPFAM" id="SSF48403">
    <property type="entry name" value="Ankyrin repeat"/>
    <property type="match status" value="1"/>
</dbReference>
<protein>
    <submittedName>
        <fullName evidence="4">Uncharacterized protein</fullName>
    </submittedName>
</protein>
<dbReference type="SMART" id="SM00248">
    <property type="entry name" value="ANK"/>
    <property type="match status" value="4"/>
</dbReference>
<sequence>MKASRLVITMALLFLAMSCSGRAGGVSIWNAVAENDPEKVTQYANAGGDVNIRGSSGTYPLLEALKHEKRKAYARLLELGADPNIVVENGKCVMHFAACTKDSFWLRLALDHGGNPNLINEGARPPFKGPPLAAALGVDDTAENVKLLVEHGADINLPDGLGRSPLDDAMLSNEFESILYLLDCGADFKREVPGDRSSSFLVIMKERRVDVYRLPEYQQKLLSVRKWLEDHDVHLDYDDGIKP</sequence>
<keyword evidence="3" id="KW-0732">Signal</keyword>
<keyword evidence="5" id="KW-1185">Reference proteome</keyword>
<dbReference type="EMBL" id="FOQD01000001">
    <property type="protein sequence ID" value="SFH62474.1"/>
    <property type="molecule type" value="Genomic_DNA"/>
</dbReference>
<feature type="chain" id="PRO_5011675981" evidence="3">
    <location>
        <begin position="24"/>
        <end position="243"/>
    </location>
</feature>
<dbReference type="PANTHER" id="PTHR24171:SF8">
    <property type="entry name" value="BRCA1-ASSOCIATED RING DOMAIN PROTEIN 1"/>
    <property type="match status" value="1"/>
</dbReference>
<dbReference type="InterPro" id="IPR002110">
    <property type="entry name" value="Ankyrin_rpt"/>
</dbReference>
<dbReference type="GO" id="GO:0004842">
    <property type="term" value="F:ubiquitin-protein transferase activity"/>
    <property type="evidence" value="ECO:0007669"/>
    <property type="project" value="TreeGrafter"/>
</dbReference>
<dbReference type="RefSeq" id="WP_092047596.1">
    <property type="nucleotide sequence ID" value="NZ_FOQD01000001.1"/>
</dbReference>
<dbReference type="PANTHER" id="PTHR24171">
    <property type="entry name" value="ANKYRIN REPEAT DOMAIN-CONTAINING PROTEIN 39-RELATED"/>
    <property type="match status" value="1"/>
</dbReference>
<dbReference type="Pfam" id="PF12796">
    <property type="entry name" value="Ank_2"/>
    <property type="match status" value="1"/>
</dbReference>
<dbReference type="InterPro" id="IPR036770">
    <property type="entry name" value="Ankyrin_rpt-contain_sf"/>
</dbReference>
<proteinExistence type="predicted"/>
<dbReference type="AlphaFoldDB" id="A0A1I3BJH4"/>
<dbReference type="GO" id="GO:0085020">
    <property type="term" value="P:protein K6-linked ubiquitination"/>
    <property type="evidence" value="ECO:0007669"/>
    <property type="project" value="TreeGrafter"/>
</dbReference>
<name>A0A1I3BJH4_9PLAN</name>
<evidence type="ECO:0000256" key="3">
    <source>
        <dbReference type="SAM" id="SignalP"/>
    </source>
</evidence>